<dbReference type="Proteomes" id="UP000292136">
    <property type="component" value="Unassembled WGS sequence"/>
</dbReference>
<evidence type="ECO:0008006" key="4">
    <source>
        <dbReference type="Google" id="ProtNLM"/>
    </source>
</evidence>
<accession>A0ABY0IR10</accession>
<keyword evidence="3" id="KW-1185">Reference proteome</keyword>
<organism evidence="2 3">
    <name type="scientific">Azospira oryzae</name>
    <dbReference type="NCBI Taxonomy" id="146939"/>
    <lineage>
        <taxon>Bacteria</taxon>
        <taxon>Pseudomonadati</taxon>
        <taxon>Pseudomonadota</taxon>
        <taxon>Betaproteobacteria</taxon>
        <taxon>Rhodocyclales</taxon>
        <taxon>Rhodocyclaceae</taxon>
        <taxon>Azospira</taxon>
    </lineage>
</organism>
<comment type="caution">
    <text evidence="2">The sequence shown here is derived from an EMBL/GenBank/DDBJ whole genome shotgun (WGS) entry which is preliminary data.</text>
</comment>
<proteinExistence type="predicted"/>
<evidence type="ECO:0000256" key="1">
    <source>
        <dbReference type="SAM" id="SignalP"/>
    </source>
</evidence>
<protein>
    <recommendedName>
        <fullName evidence="4">Lipoprotein</fullName>
    </recommendedName>
</protein>
<gene>
    <name evidence="2" type="ORF">EV678_0242</name>
</gene>
<name>A0ABY0IR10_9RHOO</name>
<feature type="signal peptide" evidence="1">
    <location>
        <begin position="1"/>
        <end position="23"/>
    </location>
</feature>
<reference evidence="2 3" key="1">
    <citation type="submission" date="2019-02" db="EMBL/GenBank/DDBJ databases">
        <title>Genomic Encyclopedia of Type Strains, Phase IV (KMG-IV): sequencing the most valuable type-strain genomes for metagenomic binning, comparative biology and taxonomic classification.</title>
        <authorList>
            <person name="Goeker M."/>
        </authorList>
    </citation>
    <scope>NUCLEOTIDE SEQUENCE [LARGE SCALE GENOMIC DNA]</scope>
    <source>
        <strain evidence="2 3">DSM 21223</strain>
    </source>
</reference>
<feature type="chain" id="PRO_5047310722" description="Lipoprotein" evidence="1">
    <location>
        <begin position="24"/>
        <end position="187"/>
    </location>
</feature>
<evidence type="ECO:0000313" key="3">
    <source>
        <dbReference type="Proteomes" id="UP000292136"/>
    </source>
</evidence>
<sequence length="187" mass="20039">MRRPVFAVLLVLSAIMLSGCSMMAPQYSASIENVQMLKDGGELGAKVGKFQSKPSAENANPISLRGSSLNSPYENSYAAYLAEAIKQELSLAGKLKAGTDVEISGDLLKNDIDATGFSVATGDVGARFVVKKGDQVRYDKVKTIHHQWDSSFVGAIAIPRAQQAYPGLVQRLLAALYADAEFIQALK</sequence>
<dbReference type="RefSeq" id="WP_130458210.1">
    <property type="nucleotide sequence ID" value="NZ_SHKM01000001.1"/>
</dbReference>
<keyword evidence="1" id="KW-0732">Signal</keyword>
<evidence type="ECO:0000313" key="2">
    <source>
        <dbReference type="EMBL" id="RZT89456.1"/>
    </source>
</evidence>
<dbReference type="EMBL" id="SHKM01000001">
    <property type="protein sequence ID" value="RZT89456.1"/>
    <property type="molecule type" value="Genomic_DNA"/>
</dbReference>
<dbReference type="PROSITE" id="PS51257">
    <property type="entry name" value="PROKAR_LIPOPROTEIN"/>
    <property type="match status" value="1"/>
</dbReference>